<reference evidence="9 10" key="1">
    <citation type="journal article" date="2018" name="PLoS ONE">
        <title>The draft genome of Kipferlia bialata reveals reductive genome evolution in fornicate parasites.</title>
        <authorList>
            <person name="Tanifuji G."/>
            <person name="Takabayashi S."/>
            <person name="Kume K."/>
            <person name="Takagi M."/>
            <person name="Nakayama T."/>
            <person name="Kamikawa R."/>
            <person name="Inagaki Y."/>
            <person name="Hashimoto T."/>
        </authorList>
    </citation>
    <scope>NUCLEOTIDE SEQUENCE [LARGE SCALE GENOMIC DNA]</scope>
    <source>
        <strain evidence="9">NY0173</strain>
    </source>
</reference>
<dbReference type="GO" id="GO:0004756">
    <property type="term" value="F:selenide, water dikinase activity"/>
    <property type="evidence" value="ECO:0007669"/>
    <property type="project" value="TreeGrafter"/>
</dbReference>
<dbReference type="GO" id="GO:0016260">
    <property type="term" value="P:selenocysteine biosynthetic process"/>
    <property type="evidence" value="ECO:0007669"/>
    <property type="project" value="TreeGrafter"/>
</dbReference>
<evidence type="ECO:0000256" key="6">
    <source>
        <dbReference type="SAM" id="MobiDB-lite"/>
    </source>
</evidence>
<proteinExistence type="predicted"/>
<evidence type="ECO:0000256" key="3">
    <source>
        <dbReference type="ARBA" id="ARBA00022777"/>
    </source>
</evidence>
<dbReference type="AlphaFoldDB" id="A0A9K3GFJ6"/>
<dbReference type="InterPro" id="IPR004536">
    <property type="entry name" value="SPS/SelD"/>
</dbReference>
<dbReference type="SUPFAM" id="SSF55326">
    <property type="entry name" value="PurM N-terminal domain-like"/>
    <property type="match status" value="1"/>
</dbReference>
<feature type="region of interest" description="Disordered" evidence="6">
    <location>
        <begin position="1"/>
        <end position="25"/>
    </location>
</feature>
<keyword evidence="3" id="KW-0418">Kinase</keyword>
<evidence type="ECO:0000256" key="4">
    <source>
        <dbReference type="ARBA" id="ARBA00022840"/>
    </source>
</evidence>
<dbReference type="Proteomes" id="UP000265618">
    <property type="component" value="Unassembled WGS sequence"/>
</dbReference>
<dbReference type="PANTHER" id="PTHR10256">
    <property type="entry name" value="SELENIDE, WATER DIKINASE"/>
    <property type="match status" value="1"/>
</dbReference>
<protein>
    <submittedName>
        <fullName evidence="9">Selenophosphate synthetase</fullName>
    </submittedName>
</protein>
<dbReference type="GO" id="GO:0005524">
    <property type="term" value="F:ATP binding"/>
    <property type="evidence" value="ECO:0007669"/>
    <property type="project" value="UniProtKB-KW"/>
</dbReference>
<dbReference type="Pfam" id="PF00586">
    <property type="entry name" value="AIRS"/>
    <property type="match status" value="1"/>
</dbReference>
<sequence>MSCPLESMGSAPANPSLPPVPSDPSKVKLTQYASGAGCACKLRPAALMDALHMQKETQFDDPNLLLGFQTSDDASVYKLRDDLAIVQTCTVVTLSPSLPLSLSLTQATSSPLSSMTPSPSAALLPPTRSVTCMPWGPTLAVCAFPSVTLPLETLSLILDGATAMCKEASVSISGGHTLELAEPLFGLSCTGTVHPDKVWKNGGAKAGDLLVLTKPLGTGISTTLLKKGVTTPDSLALSEAAIESMTTLNKGGMEAALDLMDRHPGAVHSCTDVTGFGLAAHSVEMARASGMGVVLDLEALPLLDSVETLLKEHRHTAVLSGARTNVQFCGDDLRVTEAAQSNPALAPRLAVAADPQTSGGLLFAVAPAHALELVGLLRAKGGMLESSQIVGLVVESDADRVVLSAGPCSATDIASAGVYVHPYPKPEATPAPAPVSAPAPAAVPTASGANPAYAPAATSQAGKVCLLTRPHMGEDGPLGRKLVRGLLTLMADGETLPSVLFMANTGIELTYGSDAGVLAALSKLHSRGVDVVTCVTCVNDLGYKGTLPKVGRLGTAVESLNYIMGTGPYVTLA</sequence>
<gene>
    <name evidence="9" type="ORF">KIPB_003106</name>
</gene>
<evidence type="ECO:0000259" key="8">
    <source>
        <dbReference type="Pfam" id="PF02769"/>
    </source>
</evidence>
<dbReference type="InterPro" id="IPR036676">
    <property type="entry name" value="PurM-like_C_sf"/>
</dbReference>
<dbReference type="SUPFAM" id="SSF56042">
    <property type="entry name" value="PurM C-terminal domain-like"/>
    <property type="match status" value="1"/>
</dbReference>
<evidence type="ECO:0000256" key="1">
    <source>
        <dbReference type="ARBA" id="ARBA00022679"/>
    </source>
</evidence>
<dbReference type="InterPro" id="IPR036921">
    <property type="entry name" value="PurM-like_N_sf"/>
</dbReference>
<evidence type="ECO:0000313" key="9">
    <source>
        <dbReference type="EMBL" id="GIQ82034.1"/>
    </source>
</evidence>
<dbReference type="Gene3D" id="3.30.1330.10">
    <property type="entry name" value="PurM-like, N-terminal domain"/>
    <property type="match status" value="2"/>
</dbReference>
<comment type="caution">
    <text evidence="9">The sequence shown here is derived from an EMBL/GenBank/DDBJ whole genome shotgun (WGS) entry which is preliminary data.</text>
</comment>
<accession>A0A9K3GFJ6</accession>
<evidence type="ECO:0000313" key="10">
    <source>
        <dbReference type="Proteomes" id="UP000265618"/>
    </source>
</evidence>
<evidence type="ECO:0000259" key="7">
    <source>
        <dbReference type="Pfam" id="PF00586"/>
    </source>
</evidence>
<keyword evidence="5" id="KW-0711">Selenium</keyword>
<dbReference type="EMBL" id="BDIP01000569">
    <property type="protein sequence ID" value="GIQ82034.1"/>
    <property type="molecule type" value="Genomic_DNA"/>
</dbReference>
<dbReference type="OrthoDB" id="409395at2759"/>
<keyword evidence="2" id="KW-0547">Nucleotide-binding</keyword>
<dbReference type="Gene3D" id="3.90.650.10">
    <property type="entry name" value="PurM-like C-terminal domain"/>
    <property type="match status" value="1"/>
</dbReference>
<keyword evidence="10" id="KW-1185">Reference proteome</keyword>
<dbReference type="InterPro" id="IPR016188">
    <property type="entry name" value="PurM-like_N"/>
</dbReference>
<dbReference type="PANTHER" id="PTHR10256:SF0">
    <property type="entry name" value="INACTIVE SELENIDE, WATER DIKINASE-LIKE PROTEIN-RELATED"/>
    <property type="match status" value="1"/>
</dbReference>
<feature type="domain" description="PurM-like N-terminal" evidence="7">
    <location>
        <begin position="141"/>
        <end position="193"/>
    </location>
</feature>
<dbReference type="InterPro" id="IPR010918">
    <property type="entry name" value="PurM-like_C_dom"/>
</dbReference>
<keyword evidence="4" id="KW-0067">ATP-binding</keyword>
<organism evidence="9 10">
    <name type="scientific">Kipferlia bialata</name>
    <dbReference type="NCBI Taxonomy" id="797122"/>
    <lineage>
        <taxon>Eukaryota</taxon>
        <taxon>Metamonada</taxon>
        <taxon>Carpediemonas-like organisms</taxon>
        <taxon>Kipferlia</taxon>
    </lineage>
</organism>
<evidence type="ECO:0000256" key="5">
    <source>
        <dbReference type="ARBA" id="ARBA00023266"/>
    </source>
</evidence>
<dbReference type="GO" id="GO:0005737">
    <property type="term" value="C:cytoplasm"/>
    <property type="evidence" value="ECO:0007669"/>
    <property type="project" value="TreeGrafter"/>
</dbReference>
<dbReference type="Pfam" id="PF02769">
    <property type="entry name" value="AIRS_C"/>
    <property type="match status" value="1"/>
</dbReference>
<name>A0A9K3GFJ6_9EUKA</name>
<evidence type="ECO:0000256" key="2">
    <source>
        <dbReference type="ARBA" id="ARBA00022741"/>
    </source>
</evidence>
<feature type="domain" description="PurM-like C-terminal" evidence="8">
    <location>
        <begin position="205"/>
        <end position="402"/>
    </location>
</feature>
<dbReference type="NCBIfam" id="TIGR00476">
    <property type="entry name" value="selD"/>
    <property type="match status" value="1"/>
</dbReference>
<keyword evidence="1" id="KW-0808">Transferase</keyword>